<evidence type="ECO:0000256" key="3">
    <source>
        <dbReference type="ARBA" id="ARBA00009370"/>
    </source>
</evidence>
<dbReference type="InterPro" id="IPR000223">
    <property type="entry name" value="Pept_S26A_signal_pept_1"/>
</dbReference>
<reference evidence="8 9" key="1">
    <citation type="submission" date="2023-07" db="EMBL/GenBank/DDBJ databases">
        <title>Genomic Encyclopedia of Type Strains, Phase IV (KMG-IV): sequencing the most valuable type-strain genomes for metagenomic binning, comparative biology and taxonomic classification.</title>
        <authorList>
            <person name="Goeker M."/>
        </authorList>
    </citation>
    <scope>NUCLEOTIDE SEQUENCE [LARGE SCALE GENOMIC DNA]</scope>
    <source>
        <strain evidence="8 9">DSM 17723</strain>
    </source>
</reference>
<dbReference type="PANTHER" id="PTHR43390">
    <property type="entry name" value="SIGNAL PEPTIDASE I"/>
    <property type="match status" value="1"/>
</dbReference>
<dbReference type="CDD" id="cd06530">
    <property type="entry name" value="S26_SPase_I"/>
    <property type="match status" value="1"/>
</dbReference>
<dbReference type="Pfam" id="PF10502">
    <property type="entry name" value="Peptidase_S26"/>
    <property type="match status" value="1"/>
</dbReference>
<keyword evidence="6" id="KW-1133">Transmembrane helix</keyword>
<dbReference type="SUPFAM" id="SSF51306">
    <property type="entry name" value="LexA/Signal peptidase"/>
    <property type="match status" value="1"/>
</dbReference>
<sequence length="169" mass="19507">MKKKRKIAFTTLIIICLSAIFIKNLIFVEYKVEGVSMQPTYEEGKLLSVNRLSLFFHSLKRFDVILFQLPESNETYVKRIIGLPGDEIHYKDDMLYVNGEAMEEPFLSHKSSNLSKSTGNFTLEEVIDKTRIPEGYFFVIGDNRLQSRDSRHFGLVHIDNIIGKVGEKK</sequence>
<evidence type="ECO:0000256" key="4">
    <source>
        <dbReference type="ARBA" id="ARBA00013208"/>
    </source>
</evidence>
<evidence type="ECO:0000256" key="2">
    <source>
        <dbReference type="ARBA" id="ARBA00004401"/>
    </source>
</evidence>
<keyword evidence="9" id="KW-1185">Reference proteome</keyword>
<dbReference type="InterPro" id="IPR019758">
    <property type="entry name" value="Pept_S26A_signal_pept_1_CS"/>
</dbReference>
<keyword evidence="5 6" id="KW-0378">Hydrolase</keyword>
<dbReference type="InterPro" id="IPR036286">
    <property type="entry name" value="LexA/Signal_pep-like_sf"/>
</dbReference>
<dbReference type="GO" id="GO:0009003">
    <property type="term" value="F:signal peptidase activity"/>
    <property type="evidence" value="ECO:0007669"/>
    <property type="project" value="UniProtKB-EC"/>
</dbReference>
<dbReference type="Gene3D" id="2.10.109.10">
    <property type="entry name" value="Umud Fragment, subunit A"/>
    <property type="match status" value="1"/>
</dbReference>
<organism evidence="8 9">
    <name type="scientific">Metabacillus niabensis</name>
    <dbReference type="NCBI Taxonomy" id="324854"/>
    <lineage>
        <taxon>Bacteria</taxon>
        <taxon>Bacillati</taxon>
        <taxon>Bacillota</taxon>
        <taxon>Bacilli</taxon>
        <taxon>Bacillales</taxon>
        <taxon>Bacillaceae</taxon>
        <taxon>Metabacillus</taxon>
    </lineage>
</organism>
<evidence type="ECO:0000313" key="9">
    <source>
        <dbReference type="Proteomes" id="UP001232245"/>
    </source>
</evidence>
<protein>
    <recommendedName>
        <fullName evidence="4 6">Signal peptidase I</fullName>
        <ecNumber evidence="4 6">3.4.21.89</ecNumber>
    </recommendedName>
</protein>
<gene>
    <name evidence="8" type="ORF">J2S02_000544</name>
</gene>
<dbReference type="PRINTS" id="PR00727">
    <property type="entry name" value="LEADERPTASE"/>
</dbReference>
<feature type="domain" description="Peptidase S26" evidence="7">
    <location>
        <begin position="10"/>
        <end position="165"/>
    </location>
</feature>
<evidence type="ECO:0000313" key="8">
    <source>
        <dbReference type="EMBL" id="MDQ0224222.1"/>
    </source>
</evidence>
<dbReference type="PANTHER" id="PTHR43390:SF1">
    <property type="entry name" value="CHLOROPLAST PROCESSING PEPTIDASE"/>
    <property type="match status" value="1"/>
</dbReference>
<dbReference type="EMBL" id="JAUSTZ010000001">
    <property type="protein sequence ID" value="MDQ0224222.1"/>
    <property type="molecule type" value="Genomic_DNA"/>
</dbReference>
<dbReference type="Proteomes" id="UP001232245">
    <property type="component" value="Unassembled WGS sequence"/>
</dbReference>
<accession>A0ABT9YWA7</accession>
<evidence type="ECO:0000256" key="6">
    <source>
        <dbReference type="RuleBase" id="RU362042"/>
    </source>
</evidence>
<comment type="catalytic activity">
    <reaction evidence="1 6">
        <text>Cleavage of hydrophobic, N-terminal signal or leader sequences from secreted and periplasmic proteins.</text>
        <dbReference type="EC" id="3.4.21.89"/>
    </reaction>
</comment>
<keyword evidence="6" id="KW-0645">Protease</keyword>
<dbReference type="InterPro" id="IPR019533">
    <property type="entry name" value="Peptidase_S26"/>
</dbReference>
<dbReference type="PROSITE" id="PS00761">
    <property type="entry name" value="SPASE_I_3"/>
    <property type="match status" value="1"/>
</dbReference>
<evidence type="ECO:0000256" key="1">
    <source>
        <dbReference type="ARBA" id="ARBA00000677"/>
    </source>
</evidence>
<dbReference type="PROSITE" id="PS00760">
    <property type="entry name" value="SPASE_I_2"/>
    <property type="match status" value="1"/>
</dbReference>
<evidence type="ECO:0000259" key="7">
    <source>
        <dbReference type="Pfam" id="PF10502"/>
    </source>
</evidence>
<dbReference type="InterPro" id="IPR019757">
    <property type="entry name" value="Pept_S26A_signal_pept_1_Lys-AS"/>
</dbReference>
<comment type="caution">
    <text evidence="8">The sequence shown here is derived from an EMBL/GenBank/DDBJ whole genome shotgun (WGS) entry which is preliminary data.</text>
</comment>
<dbReference type="RefSeq" id="WP_095300854.1">
    <property type="nucleotide sequence ID" value="NZ_CADEPK010000200.1"/>
</dbReference>
<dbReference type="EC" id="3.4.21.89" evidence="4 6"/>
<keyword evidence="6" id="KW-0812">Transmembrane</keyword>
<feature type="transmembrane region" description="Helical" evidence="6">
    <location>
        <begin position="7"/>
        <end position="28"/>
    </location>
</feature>
<comment type="subcellular location">
    <subcellularLocation>
        <location evidence="2">Cell membrane</location>
        <topology evidence="2">Single-pass type II membrane protein</topology>
    </subcellularLocation>
    <subcellularLocation>
        <location evidence="6">Membrane</location>
        <topology evidence="6">Single-pass type II membrane protein</topology>
    </subcellularLocation>
</comment>
<name>A0ABT9YWA7_9BACI</name>
<dbReference type="NCBIfam" id="TIGR02227">
    <property type="entry name" value="sigpep_I_bact"/>
    <property type="match status" value="1"/>
</dbReference>
<proteinExistence type="inferred from homology"/>
<comment type="similarity">
    <text evidence="3 6">Belongs to the peptidase S26 family.</text>
</comment>
<evidence type="ECO:0000256" key="5">
    <source>
        <dbReference type="ARBA" id="ARBA00022801"/>
    </source>
</evidence>
<keyword evidence="6" id="KW-0472">Membrane</keyword>